<dbReference type="EMBL" id="DVLX01000090">
    <property type="protein sequence ID" value="HIU00087.1"/>
    <property type="molecule type" value="Genomic_DNA"/>
</dbReference>
<keyword evidence="2" id="KW-0812">Transmembrane</keyword>
<reference evidence="3" key="1">
    <citation type="submission" date="2020-10" db="EMBL/GenBank/DDBJ databases">
        <authorList>
            <person name="Gilroy R."/>
        </authorList>
    </citation>
    <scope>NUCLEOTIDE SEQUENCE</scope>
    <source>
        <strain evidence="3">CHK176-22527</strain>
    </source>
</reference>
<feature type="region of interest" description="Disordered" evidence="1">
    <location>
        <begin position="1"/>
        <end position="22"/>
    </location>
</feature>
<reference evidence="3" key="2">
    <citation type="journal article" date="2021" name="PeerJ">
        <title>Extensive microbial diversity within the chicken gut microbiome revealed by metagenomics and culture.</title>
        <authorList>
            <person name="Gilroy R."/>
            <person name="Ravi A."/>
            <person name="Getino M."/>
            <person name="Pursley I."/>
            <person name="Horton D.L."/>
            <person name="Alikhan N.F."/>
            <person name="Baker D."/>
            <person name="Gharbi K."/>
            <person name="Hall N."/>
            <person name="Watson M."/>
            <person name="Adriaenssens E.M."/>
            <person name="Foster-Nyarko E."/>
            <person name="Jarju S."/>
            <person name="Secka A."/>
            <person name="Antonio M."/>
            <person name="Oren A."/>
            <person name="Chaudhuri R.R."/>
            <person name="La Ragione R."/>
            <person name="Hildebrand F."/>
            <person name="Pallen M.J."/>
        </authorList>
    </citation>
    <scope>NUCLEOTIDE SEQUENCE</scope>
    <source>
        <strain evidence="3">CHK176-22527</strain>
    </source>
</reference>
<organism evidence="3 4">
    <name type="scientific">Candidatus Allocopromorpha excrementavium</name>
    <dbReference type="NCBI Taxonomy" id="2840741"/>
    <lineage>
        <taxon>Bacteria</taxon>
        <taxon>Bacillati</taxon>
        <taxon>Bacillota</taxon>
        <taxon>Clostridia</taxon>
        <taxon>Eubacteriales</taxon>
        <taxon>Eubacteriaceae</taxon>
        <taxon>Eubacteriaceae incertae sedis</taxon>
        <taxon>Candidatus Allocopromorpha</taxon>
    </lineage>
</organism>
<evidence type="ECO:0000256" key="1">
    <source>
        <dbReference type="SAM" id="MobiDB-lite"/>
    </source>
</evidence>
<protein>
    <submittedName>
        <fullName evidence="3">Uncharacterized protein</fullName>
    </submittedName>
</protein>
<gene>
    <name evidence="3" type="ORF">IAD12_07515</name>
</gene>
<keyword evidence="2" id="KW-1133">Transmembrane helix</keyword>
<accession>A0A9D1KUQ5</accession>
<dbReference type="Proteomes" id="UP000824159">
    <property type="component" value="Unassembled WGS sequence"/>
</dbReference>
<keyword evidence="2" id="KW-0472">Membrane</keyword>
<feature type="transmembrane region" description="Helical" evidence="2">
    <location>
        <begin position="50"/>
        <end position="66"/>
    </location>
</feature>
<proteinExistence type="predicted"/>
<evidence type="ECO:0000256" key="2">
    <source>
        <dbReference type="SAM" id="Phobius"/>
    </source>
</evidence>
<evidence type="ECO:0000313" key="4">
    <source>
        <dbReference type="Proteomes" id="UP000824159"/>
    </source>
</evidence>
<feature type="transmembrane region" description="Helical" evidence="2">
    <location>
        <begin position="21"/>
        <end position="44"/>
    </location>
</feature>
<comment type="caution">
    <text evidence="3">The sequence shown here is derived from an EMBL/GenBank/DDBJ whole genome shotgun (WGS) entry which is preliminary data.</text>
</comment>
<dbReference type="AlphaFoldDB" id="A0A9D1KUQ5"/>
<evidence type="ECO:0000313" key="3">
    <source>
        <dbReference type="EMBL" id="HIU00087.1"/>
    </source>
</evidence>
<feature type="compositionally biased region" description="Basic residues" evidence="1">
    <location>
        <begin position="13"/>
        <end position="22"/>
    </location>
</feature>
<sequence length="68" mass="7552">MNKNRCKTCAPNRGRKKKKKNCHSSSNIGLVMLLLGLVTVLSFILPLKCWVIILGFAVIICGILLIKK</sequence>
<name>A0A9D1KUQ5_9FIRM</name>